<evidence type="ECO:0000256" key="2">
    <source>
        <dbReference type="ARBA" id="ARBA00016013"/>
    </source>
</evidence>
<reference evidence="5 6" key="1">
    <citation type="submission" date="2024-08" db="EMBL/GenBank/DDBJ databases">
        <authorList>
            <person name="Ishaq N."/>
        </authorList>
    </citation>
    <scope>NUCLEOTIDE SEQUENCE [LARGE SCALE GENOMIC DNA]</scope>
    <source>
        <strain evidence="5 6">DSM 18651</strain>
    </source>
</reference>
<dbReference type="Proteomes" id="UP001569428">
    <property type="component" value="Unassembled WGS sequence"/>
</dbReference>
<keyword evidence="6" id="KW-1185">Reference proteome</keyword>
<keyword evidence="5" id="KW-0969">Cilium</keyword>
<evidence type="ECO:0000313" key="5">
    <source>
        <dbReference type="EMBL" id="MFA0810742.1"/>
    </source>
</evidence>
<evidence type="ECO:0000313" key="6">
    <source>
        <dbReference type="Proteomes" id="UP001569428"/>
    </source>
</evidence>
<evidence type="ECO:0000256" key="3">
    <source>
        <dbReference type="ARBA" id="ARBA00022795"/>
    </source>
</evidence>
<name>A0ABV4NXI3_9GAMM</name>
<dbReference type="InterPro" id="IPR005648">
    <property type="entry name" value="FlgD"/>
</dbReference>
<organism evidence="5 6">
    <name type="scientific">Microbulbifer epialgicus</name>
    <dbReference type="NCBI Taxonomy" id="393907"/>
    <lineage>
        <taxon>Bacteria</taxon>
        <taxon>Pseudomonadati</taxon>
        <taxon>Pseudomonadota</taxon>
        <taxon>Gammaproteobacteria</taxon>
        <taxon>Cellvibrionales</taxon>
        <taxon>Microbulbiferaceae</taxon>
        <taxon>Microbulbifer</taxon>
    </lineage>
</organism>
<accession>A0ABV4NXI3</accession>
<protein>
    <recommendedName>
        <fullName evidence="2">Basal-body rod modification protein FlgD</fullName>
    </recommendedName>
</protein>
<evidence type="ECO:0000256" key="4">
    <source>
        <dbReference type="ARBA" id="ARBA00024746"/>
    </source>
</evidence>
<comment type="similarity">
    <text evidence="1">Belongs to the FlgD family.</text>
</comment>
<keyword evidence="5" id="KW-0966">Cell projection</keyword>
<comment type="caution">
    <text evidence="5">The sequence shown here is derived from an EMBL/GenBank/DDBJ whole genome shotgun (WGS) entry which is preliminary data.</text>
</comment>
<gene>
    <name evidence="5" type="ORF">ACCI49_07390</name>
</gene>
<dbReference type="EMBL" id="JBGMEK010000011">
    <property type="protein sequence ID" value="MFA0810742.1"/>
    <property type="molecule type" value="Genomic_DNA"/>
</dbReference>
<comment type="function">
    <text evidence="4">Required for flagellar hook formation. May act as a scaffolding protein.</text>
</comment>
<dbReference type="Pfam" id="PF03963">
    <property type="entry name" value="FlgD"/>
    <property type="match status" value="1"/>
</dbReference>
<keyword evidence="3" id="KW-1005">Bacterial flagellum biogenesis</keyword>
<sequence length="136" mass="14697">MSIDAVGRVAGEQPLNEQSTVNLDEFMRIFITQLNYQDPLDPVDNREFLTQLAEFSNLEIAKSSQDNISDLLEVSAVSQSLGLLGKTVEVNGSSGAIIGSVSSIRFSDGLPLLTLTTSTNEVIADLSPAEVRIIRE</sequence>
<dbReference type="RefSeq" id="WP_371838315.1">
    <property type="nucleotide sequence ID" value="NZ_JBGMEK010000011.1"/>
</dbReference>
<keyword evidence="5" id="KW-0282">Flagellum</keyword>
<proteinExistence type="inferred from homology"/>
<evidence type="ECO:0000256" key="1">
    <source>
        <dbReference type="ARBA" id="ARBA00010577"/>
    </source>
</evidence>